<sequence>MGIVRTLDYKTCLVVENVETDMNKIKRLFFECKKHILDFKFDAGTSRGVLKQKETYFVIVKSNNAPFIFGIGEAGPLPKLSLDDLPDFESKLNQICKELSNLEVELSQEEIFDFVKINIPESLPSIRFAFESALLDYSNKGKRLIFDSKFVSQREAIPINGLIWMGEKDFMLEQIDRKLQEGYDCIKMKIGAIDFEQECDLLAYIRSKFDKNQITLRVDANGAFAPEEALQKLNKLMDFDLHSIEQPIRQGQILKMSDLCKKTPVPIALDEELIGIFGLKNKTQLLKQINPQYIILKPTLLGGFRETKEWIEIAQSLNISWWMTSALESNVGLNAIAQFTATFDTILPQGLGTGQLYHNNINSPLIIESGYLVYDQKAKWGI</sequence>
<dbReference type="KEGG" id="bbd:Belba_3108"/>
<organism evidence="3 4">
    <name type="scientific">Belliella baltica (strain DSM 15883 / CIP 108006 / LMG 21964 / BA134)</name>
    <dbReference type="NCBI Taxonomy" id="866536"/>
    <lineage>
        <taxon>Bacteria</taxon>
        <taxon>Pseudomonadati</taxon>
        <taxon>Bacteroidota</taxon>
        <taxon>Cytophagia</taxon>
        <taxon>Cytophagales</taxon>
        <taxon>Cyclobacteriaceae</taxon>
        <taxon>Belliella</taxon>
    </lineage>
</organism>
<protein>
    <submittedName>
        <fullName evidence="3">Enolase superfamily enzyme related to L-alanine-DL-glutamate epimerase</fullName>
    </submittedName>
</protein>
<dbReference type="PROSITE" id="PS00909">
    <property type="entry name" value="MR_MLE_2"/>
    <property type="match status" value="1"/>
</dbReference>
<dbReference type="EMBL" id="CP003281">
    <property type="protein sequence ID" value="AFL85623.1"/>
    <property type="molecule type" value="Genomic_DNA"/>
</dbReference>
<evidence type="ECO:0000313" key="4">
    <source>
        <dbReference type="Proteomes" id="UP000006050"/>
    </source>
</evidence>
<reference evidence="4" key="1">
    <citation type="submission" date="2012-06" db="EMBL/GenBank/DDBJ databases">
        <title>The complete genome of Belliella baltica DSM 15883.</title>
        <authorList>
            <person name="Lucas S."/>
            <person name="Copeland A."/>
            <person name="Lapidus A."/>
            <person name="Goodwin L."/>
            <person name="Pitluck S."/>
            <person name="Peters L."/>
            <person name="Mikhailova N."/>
            <person name="Davenport K."/>
            <person name="Kyrpides N."/>
            <person name="Mavromatis K."/>
            <person name="Pagani I."/>
            <person name="Ivanova N."/>
            <person name="Ovchinnikova G."/>
            <person name="Zeytun A."/>
            <person name="Detter J.C."/>
            <person name="Han C."/>
            <person name="Land M."/>
            <person name="Hauser L."/>
            <person name="Markowitz V."/>
            <person name="Cheng J.-F."/>
            <person name="Hugenholtz P."/>
            <person name="Woyke T."/>
            <person name="Wu D."/>
            <person name="Tindall B."/>
            <person name="Pomrenke H."/>
            <person name="Brambilla E."/>
            <person name="Klenk H.-P."/>
            <person name="Eisen J.A."/>
        </authorList>
    </citation>
    <scope>NUCLEOTIDE SEQUENCE [LARGE SCALE GENOMIC DNA]</scope>
    <source>
        <strain evidence="4">DSM 15883 / CIP 108006 / LMG 21964 / BA134</strain>
    </source>
</reference>
<dbReference type="SUPFAM" id="SSF54826">
    <property type="entry name" value="Enolase N-terminal domain-like"/>
    <property type="match status" value="1"/>
</dbReference>
<keyword evidence="4" id="KW-1185">Reference proteome</keyword>
<dbReference type="SFLD" id="SFLDF00009">
    <property type="entry name" value="o-succinylbenzoate_synthase"/>
    <property type="match status" value="1"/>
</dbReference>
<dbReference type="PANTHER" id="PTHR48073">
    <property type="entry name" value="O-SUCCINYLBENZOATE SYNTHASE-RELATED"/>
    <property type="match status" value="1"/>
</dbReference>
<dbReference type="SFLD" id="SFLDS00001">
    <property type="entry name" value="Enolase"/>
    <property type="match status" value="1"/>
</dbReference>
<accession>I3Z8Q5</accession>
<dbReference type="GO" id="GO:0046872">
    <property type="term" value="F:metal ion binding"/>
    <property type="evidence" value="ECO:0007669"/>
    <property type="project" value="UniProtKB-KW"/>
</dbReference>
<dbReference type="HOGENOM" id="CLU_030273_0_0_10"/>
<dbReference type="InterPro" id="IPR029017">
    <property type="entry name" value="Enolase-like_N"/>
</dbReference>
<dbReference type="InterPro" id="IPR013342">
    <property type="entry name" value="Mandelate_racemase_C"/>
</dbReference>
<dbReference type="STRING" id="866536.Belba_3108"/>
<dbReference type="SMART" id="SM00922">
    <property type="entry name" value="MR_MLE"/>
    <property type="match status" value="1"/>
</dbReference>
<evidence type="ECO:0000256" key="1">
    <source>
        <dbReference type="ARBA" id="ARBA00022723"/>
    </source>
</evidence>
<keyword evidence="1" id="KW-0479">Metal-binding</keyword>
<dbReference type="Gene3D" id="3.30.390.10">
    <property type="entry name" value="Enolase-like, N-terminal domain"/>
    <property type="match status" value="1"/>
</dbReference>
<dbReference type="Proteomes" id="UP000006050">
    <property type="component" value="Chromosome"/>
</dbReference>
<dbReference type="SFLD" id="SFLDG00180">
    <property type="entry name" value="muconate_cycloisomerase"/>
    <property type="match status" value="1"/>
</dbReference>
<dbReference type="PATRIC" id="fig|866536.3.peg.3213"/>
<dbReference type="eggNOG" id="COG4948">
    <property type="taxonomic scope" value="Bacteria"/>
</dbReference>
<dbReference type="PANTHER" id="PTHR48073:SF2">
    <property type="entry name" value="O-SUCCINYLBENZOATE SYNTHASE"/>
    <property type="match status" value="1"/>
</dbReference>
<dbReference type="InterPro" id="IPR018110">
    <property type="entry name" value="Mandel_Rmase/mucon_lact_enz_CS"/>
</dbReference>
<dbReference type="GO" id="GO:0016854">
    <property type="term" value="F:racemase and epimerase activity"/>
    <property type="evidence" value="ECO:0007669"/>
    <property type="project" value="UniProtKB-ARBA"/>
</dbReference>
<dbReference type="Pfam" id="PF13378">
    <property type="entry name" value="MR_MLE_C"/>
    <property type="match status" value="1"/>
</dbReference>
<feature type="domain" description="Mandelate racemase/muconate lactonizing enzyme C-terminal" evidence="2">
    <location>
        <begin position="168"/>
        <end position="266"/>
    </location>
</feature>
<gene>
    <name evidence="3" type="ordered locus">Belba_3108</name>
</gene>
<dbReference type="InterPro" id="IPR036849">
    <property type="entry name" value="Enolase-like_C_sf"/>
</dbReference>
<proteinExistence type="predicted"/>
<name>I3Z8Q5_BELBD</name>
<dbReference type="GO" id="GO:0009063">
    <property type="term" value="P:amino acid catabolic process"/>
    <property type="evidence" value="ECO:0007669"/>
    <property type="project" value="InterPro"/>
</dbReference>
<dbReference type="CDD" id="cd03320">
    <property type="entry name" value="OSBS"/>
    <property type="match status" value="1"/>
</dbReference>
<dbReference type="SUPFAM" id="SSF51604">
    <property type="entry name" value="Enolase C-terminal domain-like"/>
    <property type="match status" value="1"/>
</dbReference>
<dbReference type="InterPro" id="IPR029065">
    <property type="entry name" value="Enolase_C-like"/>
</dbReference>
<dbReference type="AlphaFoldDB" id="I3Z8Q5"/>
<dbReference type="Gene3D" id="3.20.20.120">
    <property type="entry name" value="Enolase-like C-terminal domain"/>
    <property type="match status" value="1"/>
</dbReference>
<evidence type="ECO:0000259" key="2">
    <source>
        <dbReference type="SMART" id="SM00922"/>
    </source>
</evidence>
<evidence type="ECO:0000313" key="3">
    <source>
        <dbReference type="EMBL" id="AFL85623.1"/>
    </source>
</evidence>